<feature type="domain" description="ATPase AAA-type core" evidence="2">
    <location>
        <begin position="23"/>
        <end position="339"/>
    </location>
</feature>
<dbReference type="EMBL" id="FQZG01000005">
    <property type="protein sequence ID" value="SHI41076.1"/>
    <property type="molecule type" value="Genomic_DNA"/>
</dbReference>
<dbReference type="STRING" id="1123357.SAMN02745244_00311"/>
<dbReference type="AlphaFoldDB" id="A0A1M6AX64"/>
<dbReference type="InterPro" id="IPR014555">
    <property type="entry name" value="RecF-like"/>
</dbReference>
<dbReference type="GO" id="GO:0000731">
    <property type="term" value="P:DNA synthesis involved in DNA repair"/>
    <property type="evidence" value="ECO:0007669"/>
    <property type="project" value="TreeGrafter"/>
</dbReference>
<gene>
    <name evidence="3" type="ORF">SAMN02745244_00311</name>
</gene>
<evidence type="ECO:0000313" key="4">
    <source>
        <dbReference type="Proteomes" id="UP000184512"/>
    </source>
</evidence>
<dbReference type="InterPro" id="IPR003959">
    <property type="entry name" value="ATPase_AAA_core"/>
</dbReference>
<protein>
    <submittedName>
        <fullName evidence="3">Predicted ATPase</fullName>
    </submittedName>
</protein>
<organism evidence="3 4">
    <name type="scientific">Tessaracoccus bendigoensis DSM 12906</name>
    <dbReference type="NCBI Taxonomy" id="1123357"/>
    <lineage>
        <taxon>Bacteria</taxon>
        <taxon>Bacillati</taxon>
        <taxon>Actinomycetota</taxon>
        <taxon>Actinomycetes</taxon>
        <taxon>Propionibacteriales</taxon>
        <taxon>Propionibacteriaceae</taxon>
        <taxon>Tessaracoccus</taxon>
    </lineage>
</organism>
<keyword evidence="1" id="KW-0742">SOS response</keyword>
<evidence type="ECO:0000313" key="3">
    <source>
        <dbReference type="EMBL" id="SHI41076.1"/>
    </source>
</evidence>
<dbReference type="OrthoDB" id="104167at2"/>
<dbReference type="RefSeq" id="WP_073185781.1">
    <property type="nucleotide sequence ID" value="NZ_FQZG01000005.1"/>
</dbReference>
<reference evidence="3 4" key="1">
    <citation type="submission" date="2016-11" db="EMBL/GenBank/DDBJ databases">
        <authorList>
            <person name="Jaros S."/>
            <person name="Januszkiewicz K."/>
            <person name="Wedrychowicz H."/>
        </authorList>
    </citation>
    <scope>NUCLEOTIDE SEQUENCE [LARGE SCALE GENOMIC DNA]</scope>
    <source>
        <strain evidence="3 4">DSM 12906</strain>
    </source>
</reference>
<dbReference type="Gene3D" id="3.40.50.300">
    <property type="entry name" value="P-loop containing nucleotide triphosphate hydrolases"/>
    <property type="match status" value="2"/>
</dbReference>
<evidence type="ECO:0000256" key="1">
    <source>
        <dbReference type="ARBA" id="ARBA00023236"/>
    </source>
</evidence>
<accession>A0A1M6AX64</accession>
<name>A0A1M6AX64_9ACTN</name>
<dbReference type="Pfam" id="PF13304">
    <property type="entry name" value="AAA_21"/>
    <property type="match status" value="1"/>
</dbReference>
<dbReference type="GO" id="GO:0016887">
    <property type="term" value="F:ATP hydrolysis activity"/>
    <property type="evidence" value="ECO:0007669"/>
    <property type="project" value="InterPro"/>
</dbReference>
<dbReference type="GO" id="GO:0005524">
    <property type="term" value="F:ATP binding"/>
    <property type="evidence" value="ECO:0007669"/>
    <property type="project" value="InterPro"/>
</dbReference>
<dbReference type="InterPro" id="IPR027417">
    <property type="entry name" value="P-loop_NTPase"/>
</dbReference>
<keyword evidence="4" id="KW-1185">Reference proteome</keyword>
<dbReference type="PANTHER" id="PTHR32182">
    <property type="entry name" value="DNA REPLICATION AND REPAIR PROTEIN RECF"/>
    <property type="match status" value="1"/>
</dbReference>
<keyword evidence="1" id="KW-0227">DNA damage</keyword>
<dbReference type="GO" id="GO:0009432">
    <property type="term" value="P:SOS response"/>
    <property type="evidence" value="ECO:0007669"/>
    <property type="project" value="UniProtKB-KW"/>
</dbReference>
<dbReference type="SUPFAM" id="SSF52540">
    <property type="entry name" value="P-loop containing nucleoside triphosphate hydrolases"/>
    <property type="match status" value="1"/>
</dbReference>
<sequence length="381" mass="40425">MYRTLAVSGYRSLRDLTVPLGRVTVVTGANGSGKSSLYRALRLLAGCALGDAIGSLAGEGGLGSVLWAGPESLKGARRTGLVQGTTRSGPISLRLGIGADGYSYLVDLGLPVPSASAFSRDPEIKREALWAGPVMRSGTLIARRRRSLVEVRDGDGPLEGLPFSLGPHQSMLSDVPEARALRDELSAWRFYDALRTDAAAPARQPRVGTRTGAMAGDGADVAAALQTIIERGSEPIDRHVDDAFPGSRLYITTTAGLFDVALEQPGMLRPLLGAELSDGTLRYLMWLAALLAPTRPPLMAVNEPENSLHPSLLAPLGRLIASSVRDTQVVVVTHSQPLVDAVADALPAEDFQLVELEKDTGETIVAGQGLLSKPVWEWGRR</sequence>
<evidence type="ECO:0000259" key="2">
    <source>
        <dbReference type="Pfam" id="PF13304"/>
    </source>
</evidence>
<dbReference type="GO" id="GO:0006302">
    <property type="term" value="P:double-strand break repair"/>
    <property type="evidence" value="ECO:0007669"/>
    <property type="project" value="TreeGrafter"/>
</dbReference>
<proteinExistence type="predicted"/>
<dbReference type="FunFam" id="3.40.50.300:FF:002708">
    <property type="entry name" value="FeS assembly ATPase SufC"/>
    <property type="match status" value="1"/>
</dbReference>
<dbReference type="PANTHER" id="PTHR32182:SF25">
    <property type="entry name" value="SLR1056 PROTEIN"/>
    <property type="match status" value="1"/>
</dbReference>
<dbReference type="PIRSF" id="PIRSF029347">
    <property type="entry name" value="RecF"/>
    <property type="match status" value="1"/>
</dbReference>
<dbReference type="Proteomes" id="UP000184512">
    <property type="component" value="Unassembled WGS sequence"/>
</dbReference>